<organism evidence="2 3">
    <name type="scientific">Stenotrophomonas maltophilia</name>
    <name type="common">Pseudomonas maltophilia</name>
    <name type="synonym">Xanthomonas maltophilia</name>
    <dbReference type="NCBI Taxonomy" id="40324"/>
    <lineage>
        <taxon>Bacteria</taxon>
        <taxon>Pseudomonadati</taxon>
        <taxon>Pseudomonadota</taxon>
        <taxon>Gammaproteobacteria</taxon>
        <taxon>Lysobacterales</taxon>
        <taxon>Lysobacteraceae</taxon>
        <taxon>Stenotrophomonas</taxon>
        <taxon>Stenotrophomonas maltophilia group</taxon>
    </lineage>
</organism>
<name>A0A7V8FHC2_STEMA</name>
<evidence type="ECO:0000313" key="3">
    <source>
        <dbReference type="Proteomes" id="UP000487117"/>
    </source>
</evidence>
<evidence type="ECO:0000256" key="1">
    <source>
        <dbReference type="PROSITE-ProRule" id="PRU00339"/>
    </source>
</evidence>
<evidence type="ECO:0000313" key="2">
    <source>
        <dbReference type="EMBL" id="KAF1015845.1"/>
    </source>
</evidence>
<dbReference type="PROSITE" id="PS50005">
    <property type="entry name" value="TPR"/>
    <property type="match status" value="1"/>
</dbReference>
<dbReference type="AlphaFoldDB" id="A0A7V8FHC2"/>
<accession>A0A7V8FHC2</accession>
<keyword evidence="1" id="KW-0802">TPR repeat</keyword>
<comment type="caution">
    <text evidence="2">The sequence shown here is derived from an EMBL/GenBank/DDBJ whole genome shotgun (WGS) entry which is preliminary data.</text>
</comment>
<sequence>MAAQAARRAPSDGAALALRGYAYDCLGQMPQAIADYQRALARDPDDERTLASLAYLYQEQGQLARALRDNLALKAPERVRFRDVQVARELELLGFSQLAAQQHARNFQLYPDNVFANIAWPRSLLAAGDATAARQALALAQQRGTPHPQLWRLQGELALLEGDRAGASAAFAQAYRLRPQQSLGQTLALLHGLAPPEASAIEQRLQDVRRQGADGWSDAALEQALLLQAQGHMGPACDALQRAVDAGFRDAAWLQATPLFGALRATPGWPLLLARIEADVSAQRAQVLAARWRPAELQALHPPPAAGSR</sequence>
<dbReference type="InterPro" id="IPR019734">
    <property type="entry name" value="TPR_rpt"/>
</dbReference>
<dbReference type="Proteomes" id="UP000487117">
    <property type="component" value="Unassembled WGS sequence"/>
</dbReference>
<gene>
    <name evidence="2" type="ORF">GAK31_01325</name>
</gene>
<dbReference type="Pfam" id="PF00515">
    <property type="entry name" value="TPR_1"/>
    <property type="match status" value="1"/>
</dbReference>
<reference evidence="3" key="1">
    <citation type="journal article" date="2020" name="MBio">
        <title>Horizontal gene transfer to a defensive symbiont with a reduced genome amongst a multipartite beetle microbiome.</title>
        <authorList>
            <person name="Waterworth S.C."/>
            <person name="Florez L.V."/>
            <person name="Rees E.R."/>
            <person name="Hertweck C."/>
            <person name="Kaltenpoth M."/>
            <person name="Kwan J.C."/>
        </authorList>
    </citation>
    <scope>NUCLEOTIDE SEQUENCE [LARGE SCALE GENOMIC DNA]</scope>
</reference>
<protein>
    <recommendedName>
        <fullName evidence="4">Tetratricopeptide repeat protein</fullName>
    </recommendedName>
</protein>
<proteinExistence type="predicted"/>
<dbReference type="SMART" id="SM00028">
    <property type="entry name" value="TPR"/>
    <property type="match status" value="2"/>
</dbReference>
<evidence type="ECO:0008006" key="4">
    <source>
        <dbReference type="Google" id="ProtNLM"/>
    </source>
</evidence>
<feature type="repeat" description="TPR" evidence="1">
    <location>
        <begin position="13"/>
        <end position="46"/>
    </location>
</feature>
<dbReference type="SUPFAM" id="SSF48452">
    <property type="entry name" value="TPR-like"/>
    <property type="match status" value="1"/>
</dbReference>
<dbReference type="InterPro" id="IPR011990">
    <property type="entry name" value="TPR-like_helical_dom_sf"/>
</dbReference>
<dbReference type="Gene3D" id="1.25.40.10">
    <property type="entry name" value="Tetratricopeptide repeat domain"/>
    <property type="match status" value="2"/>
</dbReference>
<dbReference type="EMBL" id="WNDS01000002">
    <property type="protein sequence ID" value="KAF1015845.1"/>
    <property type="molecule type" value="Genomic_DNA"/>
</dbReference>